<name>A0A2K8PPU8_STRLA</name>
<dbReference type="OrthoDB" id="266253at2"/>
<dbReference type="CDD" id="cd00118">
    <property type="entry name" value="LysM"/>
    <property type="match status" value="1"/>
</dbReference>
<sequence>MAAMLERLAARPELGRLTARTTDDPAIALLDCWAVVADVLTFYGERHAQEGYLATAVEAESLVRLGRLVGHRPRPALGAGGYLAYTLDPGARTVVPAGSQAKSVPAQGGSPQTFETSEDLTADAAWNTLPVRMTAPPRLRAGTAARLERLAFTGSALGLRPGDRLLLLFGTAHEPVVRVVAGATADYPAALTAVDLVPDSPADPAETAREALLAAALSGPRVPAATVLRALLAAALERLAPDGGAASHAYGRVADAARLLAEGVAFTTARGNAALTGWLAGEVADAVRALRAALSAVAAEQRRSLPETEYLRALAHALACPCTEGENEDADGSGYGYEDGCGSPDCDRATALVATAAVLPALRRTPPRPPAAGRDLVPDPCEAWDPRSDAVPGLLAAADPRLAGAVHRAWATQRIAPPRENSGVQVLRVKARPVDPALDPQGAQPPAGTEYLYLEGHFDTVLPGSRVLAEQARPTPGSRLVGVLDVTQLRLPFPSPAGAPPVFVPVTRLTVDGPWHAAPEGDAGVPYGDITVWAAGEDLALADDPVTEDVAGARIELAGVCPGLLPGRRLVVSGERTDVPGTTGVRGSEPVMLASVRQNVDADAGGDTVHTELLLAAPLTYTYRRDTVTVHGNVVPATQGETRSEVLGSGDASRGGQSFALRGVTSSAPLTYLPAATPDGAEPALTVRVDGVRRPRTEDLSLLGPADPAYALDRDPGAGTATVAFGDGVHGARLHSGVENVTAVYRVGAGPDGNLPPGLISQAVSRPLGVGSVTNPLASTGGAAADGPRDLRAVIPLRTRALDRLLSVRDYGDFARARAGIGRAAAARLFDGRREIVHVTVAAAGDVPVTASDPLTAGLEAALADFGDPHVPVRVDVRELVLLVLSAGVKVLPDHSFETVEPAVRAAVLGVLGFAARDLAEPARLSRVLAAAQAVPGVDHLDVDVFAGIGAATDPLALVDLVSGLRGAAATVEALPARADPRVHVVGDDPTGAADTLTSIAVRHGLRVEELVALNPGLRSPALEPGRRLVVSVSVRPAQLAVMTPDLPQTLILRRLP</sequence>
<dbReference type="Proteomes" id="UP000231791">
    <property type="component" value="Chromosome"/>
</dbReference>
<evidence type="ECO:0000313" key="1">
    <source>
        <dbReference type="EMBL" id="ATZ28744.1"/>
    </source>
</evidence>
<dbReference type="AlphaFoldDB" id="A0A2K8PPU8"/>
<protein>
    <submittedName>
        <fullName evidence="1">LysM domain protein</fullName>
    </submittedName>
</protein>
<dbReference type="InterPro" id="IPR036779">
    <property type="entry name" value="LysM_dom_sf"/>
</dbReference>
<dbReference type="SMART" id="SM00257">
    <property type="entry name" value="LysM"/>
    <property type="match status" value="1"/>
</dbReference>
<dbReference type="Gene3D" id="3.10.350.10">
    <property type="entry name" value="LysM domain"/>
    <property type="match status" value="1"/>
</dbReference>
<proteinExistence type="predicted"/>
<dbReference type="RefSeq" id="WP_051840937.1">
    <property type="nucleotide sequence ID" value="NZ_CP024985.1"/>
</dbReference>
<evidence type="ECO:0000313" key="2">
    <source>
        <dbReference type="Proteomes" id="UP000231791"/>
    </source>
</evidence>
<reference evidence="1 2" key="1">
    <citation type="submission" date="2017-11" db="EMBL/GenBank/DDBJ databases">
        <title>Complete genome sequence of Streptomyces lavendulae subsp. lavendulae CCM 3239 (formerly 'Streptomyces aureofaciens CCM 3239'), the producer of the angucycline-type antibiotic auricin.</title>
        <authorList>
            <person name="Busche T."/>
            <person name="Novakova R."/>
            <person name="Al'Dilaimi A."/>
            <person name="Homerova D."/>
            <person name="Feckova L."/>
            <person name="Rezuchova B."/>
            <person name="Mingyar E."/>
            <person name="Csolleiova D."/>
            <person name="Bekeova C."/>
            <person name="Winkler A."/>
            <person name="Sevcikova B."/>
            <person name="Kalinowski J."/>
            <person name="Kormanec J."/>
            <person name="Ruckert C."/>
        </authorList>
    </citation>
    <scope>NUCLEOTIDE SEQUENCE [LARGE SCALE GENOMIC DNA]</scope>
    <source>
        <strain evidence="1 2">CCM 3239</strain>
    </source>
</reference>
<keyword evidence="2" id="KW-1185">Reference proteome</keyword>
<organism evidence="1 2">
    <name type="scientific">Streptomyces lavendulae subsp. lavendulae</name>
    <dbReference type="NCBI Taxonomy" id="58340"/>
    <lineage>
        <taxon>Bacteria</taxon>
        <taxon>Bacillati</taxon>
        <taxon>Actinomycetota</taxon>
        <taxon>Actinomycetes</taxon>
        <taxon>Kitasatosporales</taxon>
        <taxon>Streptomycetaceae</taxon>
        <taxon>Streptomyces</taxon>
    </lineage>
</organism>
<dbReference type="PROSITE" id="PS51782">
    <property type="entry name" value="LYSM"/>
    <property type="match status" value="1"/>
</dbReference>
<dbReference type="GeneID" id="49387949"/>
<dbReference type="NCBIfam" id="TIGR02243">
    <property type="entry name" value="putative baseplate assembly protein"/>
    <property type="match status" value="1"/>
</dbReference>
<dbReference type="Pfam" id="PF01476">
    <property type="entry name" value="LysM"/>
    <property type="match status" value="1"/>
</dbReference>
<dbReference type="KEGG" id="slx:SLAV_34870"/>
<dbReference type="InterPro" id="IPR018392">
    <property type="entry name" value="LysM"/>
</dbReference>
<gene>
    <name evidence="1" type="ORF">SLAV_34870</name>
</gene>
<dbReference type="InterPro" id="IPR011749">
    <property type="entry name" value="CHP02243"/>
</dbReference>
<dbReference type="EMBL" id="CP024985">
    <property type="protein sequence ID" value="ATZ28744.1"/>
    <property type="molecule type" value="Genomic_DNA"/>
</dbReference>
<accession>A0A2K8PPU8</accession>